<keyword evidence="2" id="KW-1185">Reference proteome</keyword>
<accession>A0A6G1IHU7</accession>
<sequence length="259" mass="28403">MKFSPLPYGFRVTCRLIKRDLNNLLKRDQEPDGLQLRFHTLDAYKQDAPPKEETAATSHAPAAILYTAQPDNPQGLIRRSHHIKCSISTTATTFSSQGVSSAPTSPSTATEYSSVEAAQQPFPFDDAFPRLEEWYQARPRQGLSLDDRWILRGIAIAMAIAFCCSPENPSRERALGDGAPSREGQQAAYCNAVLAAFLAVLDGDRRDAAASIESLLGKIYPSADAHKLLQQLGNPAQRTRAEEIKTSLHQELAALLLAE</sequence>
<protein>
    <submittedName>
        <fullName evidence="1">Uncharacterized protein</fullName>
    </submittedName>
</protein>
<reference evidence="1" key="1">
    <citation type="journal article" date="2020" name="Stud. Mycol.">
        <title>101 Dothideomycetes genomes: a test case for predicting lifestyles and emergence of pathogens.</title>
        <authorList>
            <person name="Haridas S."/>
            <person name="Albert R."/>
            <person name="Binder M."/>
            <person name="Bloem J."/>
            <person name="Labutti K."/>
            <person name="Salamov A."/>
            <person name="Andreopoulos B."/>
            <person name="Baker S."/>
            <person name="Barry K."/>
            <person name="Bills G."/>
            <person name="Bluhm B."/>
            <person name="Cannon C."/>
            <person name="Castanera R."/>
            <person name="Culley D."/>
            <person name="Daum C."/>
            <person name="Ezra D."/>
            <person name="Gonzalez J."/>
            <person name="Henrissat B."/>
            <person name="Kuo A."/>
            <person name="Liang C."/>
            <person name="Lipzen A."/>
            <person name="Lutzoni F."/>
            <person name="Magnuson J."/>
            <person name="Mondo S."/>
            <person name="Nolan M."/>
            <person name="Ohm R."/>
            <person name="Pangilinan J."/>
            <person name="Park H.-J."/>
            <person name="Ramirez L."/>
            <person name="Alfaro M."/>
            <person name="Sun H."/>
            <person name="Tritt A."/>
            <person name="Yoshinaga Y."/>
            <person name="Zwiers L.-H."/>
            <person name="Turgeon B."/>
            <person name="Goodwin S."/>
            <person name="Spatafora J."/>
            <person name="Crous P."/>
            <person name="Grigoriev I."/>
        </authorList>
    </citation>
    <scope>NUCLEOTIDE SEQUENCE</scope>
    <source>
        <strain evidence="1">CBS 122367</strain>
    </source>
</reference>
<dbReference type="Proteomes" id="UP000799291">
    <property type="component" value="Unassembled WGS sequence"/>
</dbReference>
<gene>
    <name evidence="1" type="ORF">K458DRAFT_423810</name>
</gene>
<name>A0A6G1IHU7_9PLEO</name>
<organism evidence="1 2">
    <name type="scientific">Lentithecium fluviatile CBS 122367</name>
    <dbReference type="NCBI Taxonomy" id="1168545"/>
    <lineage>
        <taxon>Eukaryota</taxon>
        <taxon>Fungi</taxon>
        <taxon>Dikarya</taxon>
        <taxon>Ascomycota</taxon>
        <taxon>Pezizomycotina</taxon>
        <taxon>Dothideomycetes</taxon>
        <taxon>Pleosporomycetidae</taxon>
        <taxon>Pleosporales</taxon>
        <taxon>Massarineae</taxon>
        <taxon>Lentitheciaceae</taxon>
        <taxon>Lentithecium</taxon>
    </lineage>
</organism>
<evidence type="ECO:0000313" key="2">
    <source>
        <dbReference type="Proteomes" id="UP000799291"/>
    </source>
</evidence>
<dbReference type="EMBL" id="MU005621">
    <property type="protein sequence ID" value="KAF2677553.1"/>
    <property type="molecule type" value="Genomic_DNA"/>
</dbReference>
<proteinExistence type="predicted"/>
<dbReference type="AlphaFoldDB" id="A0A6G1IHU7"/>
<evidence type="ECO:0000313" key="1">
    <source>
        <dbReference type="EMBL" id="KAF2677553.1"/>
    </source>
</evidence>